<gene>
    <name evidence="1" type="ORF">PNBC_08685</name>
</gene>
<dbReference type="AlphaFoldDB" id="A0A167EDL7"/>
<accession>A0A167EDL7</accession>
<sequence length="62" mass="7112">MIQVKEFVDSDNSYAENKANQFLAGLKEEQVITIRYGSVIKSSVTKTERQRSTILIVYKTLE</sequence>
<dbReference type="KEGG" id="pcx:LPB68_06710"/>
<dbReference type="InterPro" id="IPR020296">
    <property type="entry name" value="Spore_Cse60"/>
</dbReference>
<name>A0A167EDL7_9BACL</name>
<dbReference type="RefSeq" id="WP_068657203.1">
    <property type="nucleotide sequence ID" value="NZ_CP017770.1"/>
</dbReference>
<dbReference type="Pfam" id="PF10957">
    <property type="entry name" value="Spore_Cse60"/>
    <property type="match status" value="1"/>
</dbReference>
<comment type="caution">
    <text evidence="1">The sequence shown here is derived from an EMBL/GenBank/DDBJ whole genome shotgun (WGS) entry which is preliminary data.</text>
</comment>
<protein>
    <recommendedName>
        <fullName evidence="3">Sporulation protein Cse60</fullName>
    </recommendedName>
</protein>
<reference evidence="1 2" key="1">
    <citation type="submission" date="2016-02" db="EMBL/GenBank/DDBJ databases">
        <title>Paenibacillus sp. LPB0068, isolated from Crassostrea gigas.</title>
        <authorList>
            <person name="Shin S.-K."/>
            <person name="Yi H."/>
        </authorList>
    </citation>
    <scope>NUCLEOTIDE SEQUENCE [LARGE SCALE GENOMIC DNA]</scope>
    <source>
        <strain evidence="1 2">LPB0068</strain>
    </source>
</reference>
<dbReference type="EMBL" id="LSFN01000010">
    <property type="protein sequence ID" value="OAB75430.1"/>
    <property type="molecule type" value="Genomic_DNA"/>
</dbReference>
<keyword evidence="2" id="KW-1185">Reference proteome</keyword>
<proteinExistence type="predicted"/>
<dbReference type="OrthoDB" id="1653053at2"/>
<evidence type="ECO:0000313" key="2">
    <source>
        <dbReference type="Proteomes" id="UP000077134"/>
    </source>
</evidence>
<evidence type="ECO:0000313" key="1">
    <source>
        <dbReference type="EMBL" id="OAB75430.1"/>
    </source>
</evidence>
<evidence type="ECO:0008006" key="3">
    <source>
        <dbReference type="Google" id="ProtNLM"/>
    </source>
</evidence>
<organism evidence="1 2">
    <name type="scientific">Paenibacillus crassostreae</name>
    <dbReference type="NCBI Taxonomy" id="1763538"/>
    <lineage>
        <taxon>Bacteria</taxon>
        <taxon>Bacillati</taxon>
        <taxon>Bacillota</taxon>
        <taxon>Bacilli</taxon>
        <taxon>Bacillales</taxon>
        <taxon>Paenibacillaceae</taxon>
        <taxon>Paenibacillus</taxon>
    </lineage>
</organism>
<dbReference type="Proteomes" id="UP000077134">
    <property type="component" value="Unassembled WGS sequence"/>
</dbReference>